<evidence type="ECO:0000259" key="4">
    <source>
        <dbReference type="SMART" id="SM00322"/>
    </source>
</evidence>
<dbReference type="Proteomes" id="UP000007800">
    <property type="component" value="Unassembled WGS sequence"/>
</dbReference>
<sequence length="503" mass="54862">MSGTPVLPSFPESVEKVVEVPQNAVGKAIGKGGDCIKRIRLETGARIEVDQSSKDQGFSRFIVTGARAEQVDNAVEQLNEIIRSCESCDFLRPGDIERRVSLPEDKVGDVIGPRACVLDELKRRSGCRMDVVVKVPPGEMKYARIVGPPEACTIGAFLVNEVIQGNFDVGGVIRQYSERTGQVLFDPNHDMRRKGGGGFSGGKGNNFGTPERYDDMSGAMNFRGKGFGGRFDSPPQDQWSRRRENEGRNWQSTLPPAPTAPPASYGSYGVEKTAAAGGGAGYGLMNSNAIVKFKIPTFAYDKVMGVDNDVLRRISRETATQINELSGRDEIGQAILLLEAPSQTAVDAAIRELEEVIFTCERPIPGPEETQEFLPMNATDAAKMEGYRSCVIDDLKRRSGCRMEITLARPDADVDDNMLTIVGNAEQVKVGMMLAAQVLSGQIDCSAIERKFKEAHAEVLFLNIFYVICCLADLEAVGLVIGRYFMEASGLSVLVYCFLSNEL</sequence>
<dbReference type="EMBL" id="GG682743">
    <property type="protein sequence ID" value="EER02873.1"/>
    <property type="molecule type" value="Genomic_DNA"/>
</dbReference>
<feature type="domain" description="K Homology" evidence="4">
    <location>
        <begin position="94"/>
        <end position="164"/>
    </location>
</feature>
<dbReference type="Gene3D" id="3.30.1370.10">
    <property type="entry name" value="K Homology domain, type 1"/>
    <property type="match status" value="2"/>
</dbReference>
<feature type="region of interest" description="Disordered" evidence="3">
    <location>
        <begin position="186"/>
        <end position="207"/>
    </location>
</feature>
<dbReference type="RefSeq" id="XP_002771057.1">
    <property type="nucleotide sequence ID" value="XM_002771011.1"/>
</dbReference>
<dbReference type="InterPro" id="IPR004087">
    <property type="entry name" value="KH_dom"/>
</dbReference>
<keyword evidence="2" id="KW-0694">RNA-binding</keyword>
<dbReference type="GO" id="GO:0003723">
    <property type="term" value="F:RNA binding"/>
    <property type="evidence" value="ECO:0007669"/>
    <property type="project" value="UniProtKB-UniRule"/>
</dbReference>
<dbReference type="Pfam" id="PF00013">
    <property type="entry name" value="KH_1"/>
    <property type="match status" value="2"/>
</dbReference>
<keyword evidence="6" id="KW-1185">Reference proteome</keyword>
<dbReference type="SUPFAM" id="SSF54791">
    <property type="entry name" value="Eukaryotic type KH-domain (KH-domain type I)"/>
    <property type="match status" value="2"/>
</dbReference>
<protein>
    <submittedName>
        <fullName evidence="5">Far upstream element-binding protein, putative</fullName>
    </submittedName>
</protein>
<dbReference type="GeneID" id="9051212"/>
<evidence type="ECO:0000313" key="5">
    <source>
        <dbReference type="EMBL" id="EER02873.1"/>
    </source>
</evidence>
<feature type="domain" description="K Homology" evidence="4">
    <location>
        <begin position="287"/>
        <end position="358"/>
    </location>
</feature>
<dbReference type="AlphaFoldDB" id="C5LK86"/>
<evidence type="ECO:0000256" key="2">
    <source>
        <dbReference type="PROSITE-ProRule" id="PRU00117"/>
    </source>
</evidence>
<name>C5LK86_PERM5</name>
<dbReference type="InterPro" id="IPR004088">
    <property type="entry name" value="KH_dom_type_1"/>
</dbReference>
<evidence type="ECO:0000313" key="6">
    <source>
        <dbReference type="Proteomes" id="UP000007800"/>
    </source>
</evidence>
<accession>C5LK86</accession>
<evidence type="ECO:0000256" key="1">
    <source>
        <dbReference type="ARBA" id="ARBA00022737"/>
    </source>
</evidence>
<dbReference type="PANTHER" id="PTHR10288">
    <property type="entry name" value="KH DOMAIN CONTAINING RNA BINDING PROTEIN"/>
    <property type="match status" value="1"/>
</dbReference>
<dbReference type="InParanoid" id="C5LK86"/>
<proteinExistence type="predicted"/>
<dbReference type="CDD" id="cd00105">
    <property type="entry name" value="KH-I"/>
    <property type="match status" value="2"/>
</dbReference>
<dbReference type="InterPro" id="IPR036612">
    <property type="entry name" value="KH_dom_type_1_sf"/>
</dbReference>
<dbReference type="SMART" id="SM00322">
    <property type="entry name" value="KH"/>
    <property type="match status" value="3"/>
</dbReference>
<feature type="region of interest" description="Disordered" evidence="3">
    <location>
        <begin position="224"/>
        <end position="265"/>
    </location>
</feature>
<dbReference type="PROSITE" id="PS50084">
    <property type="entry name" value="KH_TYPE_1"/>
    <property type="match status" value="2"/>
</dbReference>
<feature type="domain" description="K Homology" evidence="4">
    <location>
        <begin position="12"/>
        <end position="83"/>
    </location>
</feature>
<evidence type="ECO:0000256" key="3">
    <source>
        <dbReference type="SAM" id="MobiDB-lite"/>
    </source>
</evidence>
<organism evidence="6">
    <name type="scientific">Perkinsus marinus (strain ATCC 50983 / TXsc)</name>
    <dbReference type="NCBI Taxonomy" id="423536"/>
    <lineage>
        <taxon>Eukaryota</taxon>
        <taxon>Sar</taxon>
        <taxon>Alveolata</taxon>
        <taxon>Perkinsozoa</taxon>
        <taxon>Perkinsea</taxon>
        <taxon>Perkinsida</taxon>
        <taxon>Perkinsidae</taxon>
        <taxon>Perkinsus</taxon>
    </lineage>
</organism>
<gene>
    <name evidence="5" type="ORF">Pmar_PMAR026032</name>
</gene>
<keyword evidence="1" id="KW-0677">Repeat</keyword>
<reference evidence="5 6" key="1">
    <citation type="submission" date="2008-07" db="EMBL/GenBank/DDBJ databases">
        <authorList>
            <person name="El-Sayed N."/>
            <person name="Caler E."/>
            <person name="Inman J."/>
            <person name="Amedeo P."/>
            <person name="Hass B."/>
            <person name="Wortman J."/>
        </authorList>
    </citation>
    <scope>NUCLEOTIDE SEQUENCE [LARGE SCALE GENOMIC DNA]</scope>
    <source>
        <strain evidence="6">ATCC 50983 / TXsc</strain>
    </source>
</reference>
<feature type="compositionally biased region" description="Gly residues" evidence="3">
    <location>
        <begin position="196"/>
        <end position="205"/>
    </location>
</feature>
<dbReference type="OrthoDB" id="313257at2759"/>